<keyword evidence="4" id="KW-1133">Transmembrane helix</keyword>
<dbReference type="SMART" id="SM00364">
    <property type="entry name" value="LRR_BAC"/>
    <property type="match status" value="3"/>
</dbReference>
<keyword evidence="1" id="KW-0433">Leucine-rich repeat</keyword>
<dbReference type="InterPro" id="IPR050328">
    <property type="entry name" value="Dev_Immune_Receptor"/>
</dbReference>
<dbReference type="PROSITE" id="PS51450">
    <property type="entry name" value="LRR"/>
    <property type="match status" value="3"/>
</dbReference>
<dbReference type="Pfam" id="PF13516">
    <property type="entry name" value="LRR_6"/>
    <property type="match status" value="2"/>
</dbReference>
<dbReference type="AlphaFoldDB" id="A0A914Q6E2"/>
<keyword evidence="4" id="KW-0472">Membrane</keyword>
<keyword evidence="4" id="KW-0812">Transmembrane</keyword>
<dbReference type="GO" id="GO:0031012">
    <property type="term" value="C:extracellular matrix"/>
    <property type="evidence" value="ECO:0007669"/>
    <property type="project" value="TreeGrafter"/>
</dbReference>
<evidence type="ECO:0000256" key="2">
    <source>
        <dbReference type="ARBA" id="ARBA00022729"/>
    </source>
</evidence>
<evidence type="ECO:0000256" key="1">
    <source>
        <dbReference type="ARBA" id="ARBA00022614"/>
    </source>
</evidence>
<reference evidence="6" key="1">
    <citation type="submission" date="2022-11" db="UniProtKB">
        <authorList>
            <consortium name="WormBaseParasite"/>
        </authorList>
    </citation>
    <scope>IDENTIFICATION</scope>
</reference>
<keyword evidence="3" id="KW-0677">Repeat</keyword>
<dbReference type="InterPro" id="IPR032675">
    <property type="entry name" value="LRR_dom_sf"/>
</dbReference>
<evidence type="ECO:0000313" key="5">
    <source>
        <dbReference type="Proteomes" id="UP000887578"/>
    </source>
</evidence>
<dbReference type="GO" id="GO:0005615">
    <property type="term" value="C:extracellular space"/>
    <property type="evidence" value="ECO:0007669"/>
    <property type="project" value="TreeGrafter"/>
</dbReference>
<feature type="transmembrane region" description="Helical" evidence="4">
    <location>
        <begin position="465"/>
        <end position="488"/>
    </location>
</feature>
<dbReference type="SUPFAM" id="SSF52058">
    <property type="entry name" value="L domain-like"/>
    <property type="match status" value="1"/>
</dbReference>
<evidence type="ECO:0000256" key="4">
    <source>
        <dbReference type="SAM" id="Phobius"/>
    </source>
</evidence>
<dbReference type="InterPro" id="IPR001611">
    <property type="entry name" value="Leu-rich_rpt"/>
</dbReference>
<dbReference type="Pfam" id="PF13855">
    <property type="entry name" value="LRR_8"/>
    <property type="match status" value="1"/>
</dbReference>
<name>A0A914Q6E2_9BILA</name>
<evidence type="ECO:0000313" key="6">
    <source>
        <dbReference type="WBParaSite" id="PDA_v2.g24550.t1"/>
    </source>
</evidence>
<dbReference type="PANTHER" id="PTHR24373:SF261">
    <property type="entry name" value="VASORIN"/>
    <property type="match status" value="1"/>
</dbReference>
<dbReference type="SMART" id="SM00369">
    <property type="entry name" value="LRR_TYP"/>
    <property type="match status" value="5"/>
</dbReference>
<dbReference type="SMART" id="SM00365">
    <property type="entry name" value="LRR_SD22"/>
    <property type="match status" value="4"/>
</dbReference>
<dbReference type="InterPro" id="IPR003591">
    <property type="entry name" value="Leu-rich_rpt_typical-subtyp"/>
</dbReference>
<dbReference type="WBParaSite" id="PDA_v2.g24550.t1">
    <property type="protein sequence ID" value="PDA_v2.g24550.t1"/>
    <property type="gene ID" value="PDA_v2.g24550"/>
</dbReference>
<protein>
    <submittedName>
        <fullName evidence="6">Uncharacterized protein</fullName>
    </submittedName>
</protein>
<accession>A0A914Q6E2</accession>
<proteinExistence type="predicted"/>
<dbReference type="Gene3D" id="3.80.10.10">
    <property type="entry name" value="Ribonuclease Inhibitor"/>
    <property type="match status" value="3"/>
</dbReference>
<keyword evidence="5" id="KW-1185">Reference proteome</keyword>
<evidence type="ECO:0000256" key="3">
    <source>
        <dbReference type="ARBA" id="ARBA00022737"/>
    </source>
</evidence>
<dbReference type="PRINTS" id="PR00019">
    <property type="entry name" value="LEURICHRPT"/>
</dbReference>
<keyword evidence="2" id="KW-0732">Signal</keyword>
<sequence length="513" mass="57748">MRQLHMSNTRMEKLNGTHIVFEPSESCPDQSCRSIIIPTIFWTFLVTADFGLNSKLEIHSTTMPLLANLTALNLASTNIPIGISTLFHPEANLRHLDLHSAKLGENNNTKFWRFCSSRLEWLDISQIGLTKLHIGNHCTNLQWLFVSQNKLESAIIDCHGLRVIHLDKNRITEWPFPVSSGYTGKLPQLETLSISNNRLGPLPKDALKGFPSLTTLDLSNNNLLTINRHSFPEVGIQLRYLNLSSNLLRSFPTLILPKLQVLDLSANELGNEGINEKAFAGMPSLQHLHLSKNPNVLDDCIFDNDFEDEENIRLCWLKSAEDLQKLVELDLAECDIKKIYGLKGFKNLQSLNLAKNEMTDLDCQKLPPSLVHLNLRGNRLHHISNLSLSAVASTLQDLDIAENPLRCDCALFEISKQIQRQPDFSDRSLYYCFAENWQHPLKSYLDSAENFCESRTEYSPTLTTLIINFAGLLITCVAVAAIFACIILKAYRAVDCKLASYAPVPQSETPVDV</sequence>
<organism evidence="5 6">
    <name type="scientific">Panagrolaimus davidi</name>
    <dbReference type="NCBI Taxonomy" id="227884"/>
    <lineage>
        <taxon>Eukaryota</taxon>
        <taxon>Metazoa</taxon>
        <taxon>Ecdysozoa</taxon>
        <taxon>Nematoda</taxon>
        <taxon>Chromadorea</taxon>
        <taxon>Rhabditida</taxon>
        <taxon>Tylenchina</taxon>
        <taxon>Panagrolaimomorpha</taxon>
        <taxon>Panagrolaimoidea</taxon>
        <taxon>Panagrolaimidae</taxon>
        <taxon>Panagrolaimus</taxon>
    </lineage>
</organism>
<dbReference type="PANTHER" id="PTHR24373">
    <property type="entry name" value="SLIT RELATED LEUCINE-RICH REPEAT NEURONAL PROTEIN"/>
    <property type="match status" value="1"/>
</dbReference>
<dbReference type="Proteomes" id="UP000887578">
    <property type="component" value="Unplaced"/>
</dbReference>